<dbReference type="SUPFAM" id="SSF55486">
    <property type="entry name" value="Metalloproteases ('zincins'), catalytic domain"/>
    <property type="match status" value="1"/>
</dbReference>
<feature type="domain" description="Novel STAND NTPase 1" evidence="4">
    <location>
        <begin position="124"/>
        <end position="241"/>
    </location>
</feature>
<sequence>MSAQPKLTPTAASAPKVAPQPFDDRDVAEGEHSLLVKDLKSLFTSPGGVERVRHFLSRAAATGTLLDAREDRASVQGLMNFWTAQLASAARANGDSDGDGGKKCDLLKPKFEETLLAEFDPSTVRKAVEDADRWLATLPPQDESVARCVLLRLARLGADGQTFEPVSTTKAALYDVFSSNESVDRAVSGLAKIGVIQVTKGETPEAERVHLRSNELLTSWPTYQKWLDARRAFREMAEQWNREGRPANRLIKWEDLEEVRTYQNRSEAEQRFIEECRYKDRRKNERNRFWKCVFGALAIAALLGLAASAKLSMTLQKTIADKKAVDDKYITYMNNSKDKLSREKAEAEKARKNAEDLNEELRKSLAQNLERNKELGKATELNTIMLRIAASKEQDFAQQAQVKRDAHDENVPIVSPALARDPYFKGQWRLWKNGAILAVHFLDGDDNVKALVKKYATEWSQFTNLKFDFDSRATDAPIRLTFAQPGSWSVIGTNALTVAADQPTINLGQVRTTSNEADAARLIRHEFGHVIGLIHEQENPNANIRWNKQAVIDFYGGPPNNWPLSVIQTTIFDVAPKFENPKYRAFDPKSIMMFPIPAGLAEGLVVEWNTDFSEGDKKFAAKLYPGPKP</sequence>
<dbReference type="InterPro" id="IPR049052">
    <property type="entry name" value="nSTAND1"/>
</dbReference>
<proteinExistence type="predicted"/>
<reference evidence="5 6" key="1">
    <citation type="submission" date="2012-02" db="EMBL/GenBank/DDBJ databases">
        <title>Complete sequence of chromosome of Singulisphaera acidiphila DSM 18658.</title>
        <authorList>
            <consortium name="US DOE Joint Genome Institute (JGI-PGF)"/>
            <person name="Lucas S."/>
            <person name="Copeland A."/>
            <person name="Lapidus A."/>
            <person name="Glavina del Rio T."/>
            <person name="Dalin E."/>
            <person name="Tice H."/>
            <person name="Bruce D."/>
            <person name="Goodwin L."/>
            <person name="Pitluck S."/>
            <person name="Peters L."/>
            <person name="Ovchinnikova G."/>
            <person name="Chertkov O."/>
            <person name="Kyrpides N."/>
            <person name="Mavromatis K."/>
            <person name="Ivanova N."/>
            <person name="Brettin T."/>
            <person name="Detter J.C."/>
            <person name="Han C."/>
            <person name="Larimer F."/>
            <person name="Land M."/>
            <person name="Hauser L."/>
            <person name="Markowitz V."/>
            <person name="Cheng J.-F."/>
            <person name="Hugenholtz P."/>
            <person name="Woyke T."/>
            <person name="Wu D."/>
            <person name="Tindall B."/>
            <person name="Pomrenke H."/>
            <person name="Brambilla E."/>
            <person name="Klenk H.-P."/>
            <person name="Eisen J.A."/>
        </authorList>
    </citation>
    <scope>NUCLEOTIDE SEQUENCE [LARGE SCALE GENOMIC DNA]</scope>
    <source>
        <strain evidence="6">ATCC BAA-1392 / DSM 18658 / VKM B-2454 / MOB10</strain>
    </source>
</reference>
<keyword evidence="3" id="KW-1133">Transmembrane helix</keyword>
<feature type="coiled-coil region" evidence="1">
    <location>
        <begin position="333"/>
        <end position="374"/>
    </location>
</feature>
<dbReference type="Pfam" id="PF20703">
    <property type="entry name" value="nSTAND1"/>
    <property type="match status" value="1"/>
</dbReference>
<protein>
    <submittedName>
        <fullName evidence="5">Astacin (Peptidase family M12A)</fullName>
    </submittedName>
</protein>
<evidence type="ECO:0000313" key="5">
    <source>
        <dbReference type="EMBL" id="AGA28288.1"/>
    </source>
</evidence>
<evidence type="ECO:0000256" key="1">
    <source>
        <dbReference type="SAM" id="Coils"/>
    </source>
</evidence>
<evidence type="ECO:0000256" key="2">
    <source>
        <dbReference type="SAM" id="MobiDB-lite"/>
    </source>
</evidence>
<dbReference type="Proteomes" id="UP000010798">
    <property type="component" value="Chromosome"/>
</dbReference>
<dbReference type="GO" id="GO:0008237">
    <property type="term" value="F:metallopeptidase activity"/>
    <property type="evidence" value="ECO:0007669"/>
    <property type="project" value="InterPro"/>
</dbReference>
<gene>
    <name evidence="5" type="ordered locus">Sinac_4070</name>
</gene>
<dbReference type="eggNOG" id="COG1357">
    <property type="taxonomic scope" value="Bacteria"/>
</dbReference>
<accession>L0DHJ7</accession>
<dbReference type="OrthoDB" id="733404at2"/>
<dbReference type="InterPro" id="IPR024079">
    <property type="entry name" value="MetalloPept_cat_dom_sf"/>
</dbReference>
<dbReference type="AlphaFoldDB" id="L0DHJ7"/>
<dbReference type="HOGENOM" id="CLU_434683_0_0_0"/>
<feature type="transmembrane region" description="Helical" evidence="3">
    <location>
        <begin position="289"/>
        <end position="309"/>
    </location>
</feature>
<dbReference type="eggNOG" id="COG0666">
    <property type="taxonomic scope" value="Bacteria"/>
</dbReference>
<feature type="region of interest" description="Disordered" evidence="2">
    <location>
        <begin position="1"/>
        <end position="25"/>
    </location>
</feature>
<dbReference type="KEGG" id="saci:Sinac_4070"/>
<keyword evidence="3" id="KW-0472">Membrane</keyword>
<keyword evidence="3" id="KW-0812">Transmembrane</keyword>
<organism evidence="5 6">
    <name type="scientific">Singulisphaera acidiphila (strain ATCC BAA-1392 / DSM 18658 / VKM B-2454 / MOB10)</name>
    <dbReference type="NCBI Taxonomy" id="886293"/>
    <lineage>
        <taxon>Bacteria</taxon>
        <taxon>Pseudomonadati</taxon>
        <taxon>Planctomycetota</taxon>
        <taxon>Planctomycetia</taxon>
        <taxon>Isosphaerales</taxon>
        <taxon>Isosphaeraceae</taxon>
        <taxon>Singulisphaera</taxon>
    </lineage>
</organism>
<dbReference type="STRING" id="886293.Sinac_4070"/>
<evidence type="ECO:0000259" key="4">
    <source>
        <dbReference type="Pfam" id="PF20703"/>
    </source>
</evidence>
<keyword evidence="1" id="KW-0175">Coiled coil</keyword>
<dbReference type="EMBL" id="CP003364">
    <property type="protein sequence ID" value="AGA28288.1"/>
    <property type="molecule type" value="Genomic_DNA"/>
</dbReference>
<dbReference type="Gene3D" id="3.40.390.10">
    <property type="entry name" value="Collagenase (Catalytic Domain)"/>
    <property type="match status" value="1"/>
</dbReference>
<feature type="compositionally biased region" description="Polar residues" evidence="2">
    <location>
        <begin position="1"/>
        <end position="11"/>
    </location>
</feature>
<evidence type="ECO:0000256" key="3">
    <source>
        <dbReference type="SAM" id="Phobius"/>
    </source>
</evidence>
<name>L0DHJ7_SINAD</name>
<dbReference type="RefSeq" id="WP_015247418.1">
    <property type="nucleotide sequence ID" value="NC_019892.1"/>
</dbReference>
<keyword evidence="6" id="KW-1185">Reference proteome</keyword>
<evidence type="ECO:0000313" key="6">
    <source>
        <dbReference type="Proteomes" id="UP000010798"/>
    </source>
</evidence>